<evidence type="ECO:0000313" key="3">
    <source>
        <dbReference type="EnsemblPlants" id="Pp3c3_36570V3.1"/>
    </source>
</evidence>
<protein>
    <submittedName>
        <fullName evidence="2 3">Uncharacterized protein</fullName>
    </submittedName>
</protein>
<dbReference type="GeneID" id="112279778"/>
<reference evidence="3" key="3">
    <citation type="submission" date="2020-12" db="UniProtKB">
        <authorList>
            <consortium name="EnsemblPlants"/>
        </authorList>
    </citation>
    <scope>IDENTIFICATION</scope>
</reference>
<name>A0A2K1KXF8_PHYPA</name>
<dbReference type="Proteomes" id="UP000006727">
    <property type="component" value="Chromosome 3"/>
</dbReference>
<dbReference type="RefSeq" id="XP_024370217.1">
    <property type="nucleotide sequence ID" value="XM_024514449.2"/>
</dbReference>
<dbReference type="EMBL" id="ABEU02000003">
    <property type="protein sequence ID" value="PNR58474.1"/>
    <property type="molecule type" value="Genomic_DNA"/>
</dbReference>
<evidence type="ECO:0000313" key="2">
    <source>
        <dbReference type="EMBL" id="PNR58474.1"/>
    </source>
</evidence>
<evidence type="ECO:0000256" key="1">
    <source>
        <dbReference type="SAM" id="MobiDB-lite"/>
    </source>
</evidence>
<keyword evidence="4" id="KW-1185">Reference proteome</keyword>
<sequence>MRRSILRRQMRQRSPFTRTISSIHYPAMQQKEGAVSAPNSLSSASLTLRLTKFLGFPDIWSFSSEDLRGRSSPGRSRGGDRGGSYGGGGGSYGIGRSGGYGRGLGVGRASSGNKSWQRRGVTITKAPLVKMDL</sequence>
<reference evidence="2 4" key="2">
    <citation type="journal article" date="2018" name="Plant J.">
        <title>The Physcomitrella patens chromosome-scale assembly reveals moss genome structure and evolution.</title>
        <authorList>
            <person name="Lang D."/>
            <person name="Ullrich K.K."/>
            <person name="Murat F."/>
            <person name="Fuchs J."/>
            <person name="Jenkins J."/>
            <person name="Haas F.B."/>
            <person name="Piednoel M."/>
            <person name="Gundlach H."/>
            <person name="Van Bel M."/>
            <person name="Meyberg R."/>
            <person name="Vives C."/>
            <person name="Morata J."/>
            <person name="Symeonidi A."/>
            <person name="Hiss M."/>
            <person name="Muchero W."/>
            <person name="Kamisugi Y."/>
            <person name="Saleh O."/>
            <person name="Blanc G."/>
            <person name="Decker E.L."/>
            <person name="van Gessel N."/>
            <person name="Grimwood J."/>
            <person name="Hayes R.D."/>
            <person name="Graham S.W."/>
            <person name="Gunter L.E."/>
            <person name="McDaniel S.F."/>
            <person name="Hoernstein S.N.W."/>
            <person name="Larsson A."/>
            <person name="Li F.W."/>
            <person name="Perroud P.F."/>
            <person name="Phillips J."/>
            <person name="Ranjan P."/>
            <person name="Rokshar D.S."/>
            <person name="Rothfels C.J."/>
            <person name="Schneider L."/>
            <person name="Shu S."/>
            <person name="Stevenson D.W."/>
            <person name="Thummler F."/>
            <person name="Tillich M."/>
            <person name="Villarreal Aguilar J.C."/>
            <person name="Widiez T."/>
            <person name="Wong G.K."/>
            <person name="Wymore A."/>
            <person name="Zhang Y."/>
            <person name="Zimmer A.D."/>
            <person name="Quatrano R.S."/>
            <person name="Mayer K.F.X."/>
            <person name="Goodstein D."/>
            <person name="Casacuberta J.M."/>
            <person name="Vandepoele K."/>
            <person name="Reski R."/>
            <person name="Cuming A.C."/>
            <person name="Tuskan G.A."/>
            <person name="Maumus F."/>
            <person name="Salse J."/>
            <person name="Schmutz J."/>
            <person name="Rensing S.A."/>
        </authorList>
    </citation>
    <scope>NUCLEOTIDE SEQUENCE [LARGE SCALE GENOMIC DNA]</scope>
    <source>
        <strain evidence="3 4">cv. Gransden 2004</strain>
    </source>
</reference>
<organism evidence="2">
    <name type="scientific">Physcomitrium patens</name>
    <name type="common">Spreading-leaved earth moss</name>
    <name type="synonym">Physcomitrella patens</name>
    <dbReference type="NCBI Taxonomy" id="3218"/>
    <lineage>
        <taxon>Eukaryota</taxon>
        <taxon>Viridiplantae</taxon>
        <taxon>Streptophyta</taxon>
        <taxon>Embryophyta</taxon>
        <taxon>Bryophyta</taxon>
        <taxon>Bryophytina</taxon>
        <taxon>Bryopsida</taxon>
        <taxon>Funariidae</taxon>
        <taxon>Funariales</taxon>
        <taxon>Funariaceae</taxon>
        <taxon>Physcomitrium</taxon>
    </lineage>
</organism>
<feature type="compositionally biased region" description="Gly residues" evidence="1">
    <location>
        <begin position="81"/>
        <end position="92"/>
    </location>
</feature>
<dbReference type="Gramene" id="Pp3c3_36570V3.1">
    <property type="protein sequence ID" value="Pp3c3_36570V3.1"/>
    <property type="gene ID" value="Pp3c3_36570"/>
</dbReference>
<dbReference type="AlphaFoldDB" id="A0A2K1KXF8"/>
<reference evidence="2 4" key="1">
    <citation type="journal article" date="2008" name="Science">
        <title>The Physcomitrella genome reveals evolutionary insights into the conquest of land by plants.</title>
        <authorList>
            <person name="Rensing S."/>
            <person name="Lang D."/>
            <person name="Zimmer A."/>
            <person name="Terry A."/>
            <person name="Salamov A."/>
            <person name="Shapiro H."/>
            <person name="Nishiyama T."/>
            <person name="Perroud P.-F."/>
            <person name="Lindquist E."/>
            <person name="Kamisugi Y."/>
            <person name="Tanahashi T."/>
            <person name="Sakakibara K."/>
            <person name="Fujita T."/>
            <person name="Oishi K."/>
            <person name="Shin-I T."/>
            <person name="Kuroki Y."/>
            <person name="Toyoda A."/>
            <person name="Suzuki Y."/>
            <person name="Hashimoto A."/>
            <person name="Yamaguchi K."/>
            <person name="Sugano A."/>
            <person name="Kohara Y."/>
            <person name="Fujiyama A."/>
            <person name="Anterola A."/>
            <person name="Aoki S."/>
            <person name="Ashton N."/>
            <person name="Barbazuk W.B."/>
            <person name="Barker E."/>
            <person name="Bennetzen J."/>
            <person name="Bezanilla M."/>
            <person name="Blankenship R."/>
            <person name="Cho S.H."/>
            <person name="Dutcher S."/>
            <person name="Estelle M."/>
            <person name="Fawcett J.A."/>
            <person name="Gundlach H."/>
            <person name="Hanada K."/>
            <person name="Heyl A."/>
            <person name="Hicks K.A."/>
            <person name="Hugh J."/>
            <person name="Lohr M."/>
            <person name="Mayer K."/>
            <person name="Melkozernov A."/>
            <person name="Murata T."/>
            <person name="Nelson D."/>
            <person name="Pils B."/>
            <person name="Prigge M."/>
            <person name="Reiss B."/>
            <person name="Renner T."/>
            <person name="Rombauts S."/>
            <person name="Rushton P."/>
            <person name="Sanderfoot A."/>
            <person name="Schween G."/>
            <person name="Shiu S.-H."/>
            <person name="Stueber K."/>
            <person name="Theodoulou F.L."/>
            <person name="Tu H."/>
            <person name="Van de Peer Y."/>
            <person name="Verrier P.J."/>
            <person name="Waters E."/>
            <person name="Wood A."/>
            <person name="Yang L."/>
            <person name="Cove D."/>
            <person name="Cuming A."/>
            <person name="Hasebe M."/>
            <person name="Lucas S."/>
            <person name="Mishler D.B."/>
            <person name="Reski R."/>
            <person name="Grigoriev I."/>
            <person name="Quatrano R.S."/>
            <person name="Boore J.L."/>
        </authorList>
    </citation>
    <scope>NUCLEOTIDE SEQUENCE [LARGE SCALE GENOMIC DNA]</scope>
    <source>
        <strain evidence="3 4">cv. Gransden 2004</strain>
    </source>
</reference>
<dbReference type="EnsemblPlants" id="Pp3c3_36570V3.1">
    <property type="protein sequence ID" value="Pp3c3_36570V3.1"/>
    <property type="gene ID" value="Pp3c3_36570"/>
</dbReference>
<gene>
    <name evidence="3" type="primary">LOC112279778</name>
    <name evidence="2" type="ORF">PHYPA_005469</name>
</gene>
<feature type="region of interest" description="Disordered" evidence="1">
    <location>
        <begin position="63"/>
        <end position="92"/>
    </location>
</feature>
<proteinExistence type="predicted"/>
<evidence type="ECO:0000313" key="4">
    <source>
        <dbReference type="Proteomes" id="UP000006727"/>
    </source>
</evidence>
<accession>A0A2K1KXF8</accession>